<dbReference type="EMBL" id="CM001886">
    <property type="protein sequence ID" value="EOY15623.1"/>
    <property type="molecule type" value="Genomic_DNA"/>
</dbReference>
<protein>
    <submittedName>
        <fullName evidence="1">Uncharacterized protein</fullName>
    </submittedName>
</protein>
<reference evidence="1 2" key="1">
    <citation type="journal article" date="2013" name="Genome Biol.">
        <title>The genome sequence of the most widely cultivated cacao type and its use to identify candidate genes regulating pod color.</title>
        <authorList>
            <person name="Motamayor J.C."/>
            <person name="Mockaitis K."/>
            <person name="Schmutz J."/>
            <person name="Haiminen N."/>
            <person name="Iii D.L."/>
            <person name="Cornejo O."/>
            <person name="Findley S.D."/>
            <person name="Zheng P."/>
            <person name="Utro F."/>
            <person name="Royaert S."/>
            <person name="Saski C."/>
            <person name="Jenkins J."/>
            <person name="Podicheti R."/>
            <person name="Zhao M."/>
            <person name="Scheffler B.E."/>
            <person name="Stack J.C."/>
            <person name="Feltus F.A."/>
            <person name="Mustiga G.M."/>
            <person name="Amores F."/>
            <person name="Phillips W."/>
            <person name="Marelli J.P."/>
            <person name="May G.D."/>
            <person name="Shapiro H."/>
            <person name="Ma J."/>
            <person name="Bustamante C.D."/>
            <person name="Schnell R.J."/>
            <person name="Main D."/>
            <person name="Gilbert D."/>
            <person name="Parida L."/>
            <person name="Kuhn D.N."/>
        </authorList>
    </citation>
    <scope>NUCLEOTIDE SEQUENCE [LARGE SCALE GENOMIC DNA]</scope>
    <source>
        <strain evidence="2">cv. Matina 1-6</strain>
    </source>
</reference>
<dbReference type="Gramene" id="EOY15623">
    <property type="protein sequence ID" value="EOY15623"/>
    <property type="gene ID" value="TCM_034626"/>
</dbReference>
<keyword evidence="2" id="KW-1185">Reference proteome</keyword>
<dbReference type="AlphaFoldDB" id="A0A061FFE0"/>
<gene>
    <name evidence="1" type="ORF">TCM_034626</name>
</gene>
<organism evidence="1 2">
    <name type="scientific">Theobroma cacao</name>
    <name type="common">Cacao</name>
    <name type="synonym">Cocoa</name>
    <dbReference type="NCBI Taxonomy" id="3641"/>
    <lineage>
        <taxon>Eukaryota</taxon>
        <taxon>Viridiplantae</taxon>
        <taxon>Streptophyta</taxon>
        <taxon>Embryophyta</taxon>
        <taxon>Tracheophyta</taxon>
        <taxon>Spermatophyta</taxon>
        <taxon>Magnoliopsida</taxon>
        <taxon>eudicotyledons</taxon>
        <taxon>Gunneridae</taxon>
        <taxon>Pentapetalae</taxon>
        <taxon>rosids</taxon>
        <taxon>malvids</taxon>
        <taxon>Malvales</taxon>
        <taxon>Malvaceae</taxon>
        <taxon>Byttnerioideae</taxon>
        <taxon>Theobroma</taxon>
    </lineage>
</organism>
<name>A0A061FFE0_THECC</name>
<dbReference type="InParanoid" id="A0A061FFE0"/>
<dbReference type="HOGENOM" id="CLU_2377024_0_0_1"/>
<accession>A0A061FFE0</accession>
<dbReference type="Proteomes" id="UP000026915">
    <property type="component" value="Chromosome 8"/>
</dbReference>
<proteinExistence type="predicted"/>
<evidence type="ECO:0000313" key="1">
    <source>
        <dbReference type="EMBL" id="EOY15623.1"/>
    </source>
</evidence>
<evidence type="ECO:0000313" key="2">
    <source>
        <dbReference type="Proteomes" id="UP000026915"/>
    </source>
</evidence>
<sequence>MERESGDWQGVMMSSASGNSSRAVFARLSLKRHPEMGPKKQELTKEKWECFFFCCFCWGSDETERDPPIWLAVAAAAAAADQLAAGHWELSSSLL</sequence>